<protein>
    <submittedName>
        <fullName evidence="8">Hyccin PI4KA lipid kinase complex subunit 1</fullName>
    </submittedName>
</protein>
<evidence type="ECO:0000256" key="2">
    <source>
        <dbReference type="ARBA" id="ARBA00004514"/>
    </source>
</evidence>
<dbReference type="InterPro" id="IPR018619">
    <property type="entry name" value="Hyccin"/>
</dbReference>
<reference evidence="8" key="3">
    <citation type="submission" date="2025-09" db="UniProtKB">
        <authorList>
            <consortium name="Ensembl"/>
        </authorList>
    </citation>
    <scope>IDENTIFICATION</scope>
</reference>
<dbReference type="Ensembl" id="ENSMODT00000072882.1">
    <property type="protein sequence ID" value="ENSMODP00000058507.1"/>
    <property type="gene ID" value="ENSMODG00000001096.4"/>
</dbReference>
<comment type="similarity">
    <text evidence="6">Belongs to the Hyccin family.</text>
</comment>
<evidence type="ECO:0000256" key="5">
    <source>
        <dbReference type="ARBA" id="ARBA00023136"/>
    </source>
</evidence>
<dbReference type="Pfam" id="PF09790">
    <property type="entry name" value="Hyccin"/>
    <property type="match status" value="1"/>
</dbReference>
<dbReference type="CTD" id="84668"/>
<feature type="compositionally biased region" description="Low complexity" evidence="7">
    <location>
        <begin position="364"/>
        <end position="382"/>
    </location>
</feature>
<name>A0A5F8HH95_MONDO</name>
<dbReference type="GeneTree" id="ENSGT00390000011295"/>
<reference evidence="8" key="2">
    <citation type="submission" date="2025-08" db="UniProtKB">
        <authorList>
            <consortium name="Ensembl"/>
        </authorList>
    </citation>
    <scope>IDENTIFICATION</scope>
</reference>
<evidence type="ECO:0000256" key="1">
    <source>
        <dbReference type="ARBA" id="ARBA00004236"/>
    </source>
</evidence>
<sequence length="504" mass="55507">MFETEKVIVEEWLSEFKTLPEPSISEYARRLKDKTALISSLYKVIEELQSELIEPVCHQLFEFYRGGEEKLQCFTLQFLPELIWCYLSTAVTQKRHSLGCIEALLLGVYNLEIVDKEGRNKVLSFTIPSLSKPSIYHEPSSIGSMALTESALFHHGLSKVVYSGPHPQRETLTAQNRFEVFTFLLLCYNAALTYMPNISLQSLCRICSRICICGFPQQRLRTYQEINYKIPVSAEFMVQMLTGIYFAFYNGEWDLAQMALEDVLYRAQLELYPEPLLVANAIKTSLPTIAMTSAKDGKRCIQVEITPSSLKISRNAVTSLSIRGHRWKRHGEAAAQEELTGIAEVDEGFYSRAASSTSQSALPGSHGSSKSGLGKAPRRPAGSRGGGKDREAPGEPGREAPARKHSARALSENLELLSLKRLTLTSSQSLPKPGSHSLARTATTVFSKSFEQVGGGGGAPQPAGPAGAAADANRFSACSLQEDKLIYISERTEPPSISVTLSPD</sequence>
<dbReference type="GO" id="GO:0072659">
    <property type="term" value="P:protein localization to plasma membrane"/>
    <property type="evidence" value="ECO:0000318"/>
    <property type="project" value="GO_Central"/>
</dbReference>
<dbReference type="PANTHER" id="PTHR31220">
    <property type="entry name" value="HYCCIN RELATED"/>
    <property type="match status" value="1"/>
</dbReference>
<dbReference type="OrthoDB" id="18937at2759"/>
<feature type="region of interest" description="Disordered" evidence="7">
    <location>
        <begin position="354"/>
        <end position="408"/>
    </location>
</feature>
<dbReference type="Bgee" id="ENSMODG00000001096">
    <property type="expression patterns" value="Expressed in spermatocyte and 19 other cell types or tissues"/>
</dbReference>
<gene>
    <name evidence="8" type="primary">HYCC1</name>
</gene>
<dbReference type="GO" id="GO:0005886">
    <property type="term" value="C:plasma membrane"/>
    <property type="evidence" value="ECO:0000318"/>
    <property type="project" value="GO_Central"/>
</dbReference>
<dbReference type="GO" id="GO:0046854">
    <property type="term" value="P:phosphatidylinositol phosphate biosynthetic process"/>
    <property type="evidence" value="ECO:0000318"/>
    <property type="project" value="GO_Central"/>
</dbReference>
<evidence type="ECO:0000313" key="9">
    <source>
        <dbReference type="Proteomes" id="UP000002280"/>
    </source>
</evidence>
<dbReference type="OMA" id="LPMKYQA"/>
<proteinExistence type="inferred from homology"/>
<comment type="subcellular location">
    <subcellularLocation>
        <location evidence="1">Cell membrane</location>
    </subcellularLocation>
    <subcellularLocation>
        <location evidence="2">Cytoplasm</location>
        <location evidence="2">Cytosol</location>
    </subcellularLocation>
</comment>
<evidence type="ECO:0000313" key="8">
    <source>
        <dbReference type="Ensembl" id="ENSMODP00000058507.1"/>
    </source>
</evidence>
<dbReference type="Proteomes" id="UP000002280">
    <property type="component" value="Chromosome 8"/>
</dbReference>
<evidence type="ECO:0000256" key="6">
    <source>
        <dbReference type="ARBA" id="ARBA00034482"/>
    </source>
</evidence>
<dbReference type="PANTHER" id="PTHR31220:SF4">
    <property type="entry name" value="HYCCIN"/>
    <property type="match status" value="1"/>
</dbReference>
<keyword evidence="4" id="KW-0963">Cytoplasm</keyword>
<evidence type="ECO:0000256" key="4">
    <source>
        <dbReference type="ARBA" id="ARBA00022490"/>
    </source>
</evidence>
<dbReference type="FunCoup" id="A0A5F8HH95">
    <property type="interactions" value="1564"/>
</dbReference>
<evidence type="ECO:0000256" key="7">
    <source>
        <dbReference type="SAM" id="MobiDB-lite"/>
    </source>
</evidence>
<keyword evidence="3" id="KW-1003">Cell membrane</keyword>
<dbReference type="AlphaFoldDB" id="A0A5F8HH95"/>
<accession>A0A5F8HH95</accession>
<feature type="compositionally biased region" description="Basic and acidic residues" evidence="7">
    <location>
        <begin position="386"/>
        <end position="402"/>
    </location>
</feature>
<dbReference type="InParanoid" id="A0A5F8HH95"/>
<dbReference type="GeneID" id="100016439"/>
<reference evidence="8 9" key="1">
    <citation type="journal article" date="2007" name="Nature">
        <title>Genome of the marsupial Monodelphis domestica reveals innovation in non-coding sequences.</title>
        <authorList>
            <person name="Mikkelsen T.S."/>
            <person name="Wakefield M.J."/>
            <person name="Aken B."/>
            <person name="Amemiya C.T."/>
            <person name="Chang J.L."/>
            <person name="Duke S."/>
            <person name="Garber M."/>
            <person name="Gentles A.J."/>
            <person name="Goodstadt L."/>
            <person name="Heger A."/>
            <person name="Jurka J."/>
            <person name="Kamal M."/>
            <person name="Mauceli E."/>
            <person name="Searle S.M."/>
            <person name="Sharpe T."/>
            <person name="Baker M.L."/>
            <person name="Batzer M.A."/>
            <person name="Benos P.V."/>
            <person name="Belov K."/>
            <person name="Clamp M."/>
            <person name="Cook A."/>
            <person name="Cuff J."/>
            <person name="Das R."/>
            <person name="Davidow L."/>
            <person name="Deakin J.E."/>
            <person name="Fazzari M.J."/>
            <person name="Glass J.L."/>
            <person name="Grabherr M."/>
            <person name="Greally J.M."/>
            <person name="Gu W."/>
            <person name="Hore T.A."/>
            <person name="Huttley G.A."/>
            <person name="Kleber M."/>
            <person name="Jirtle R.L."/>
            <person name="Koina E."/>
            <person name="Lee J.T."/>
            <person name="Mahony S."/>
            <person name="Marra M.A."/>
            <person name="Miller R.D."/>
            <person name="Nicholls R.D."/>
            <person name="Oda M."/>
            <person name="Papenfuss A.T."/>
            <person name="Parra Z.E."/>
            <person name="Pollock D.D."/>
            <person name="Ray D.A."/>
            <person name="Schein J.E."/>
            <person name="Speed T.P."/>
            <person name="Thompson K."/>
            <person name="VandeBerg J.L."/>
            <person name="Wade C.M."/>
            <person name="Walker J.A."/>
            <person name="Waters P.D."/>
            <person name="Webber C."/>
            <person name="Weidman J.R."/>
            <person name="Xie X."/>
            <person name="Zody M.C."/>
            <person name="Baldwin J."/>
            <person name="Abdouelleil A."/>
            <person name="Abdulkadir J."/>
            <person name="Abebe A."/>
            <person name="Abera B."/>
            <person name="Abreu J."/>
            <person name="Acer S.C."/>
            <person name="Aftuck L."/>
            <person name="Alexander A."/>
            <person name="An P."/>
            <person name="Anderson E."/>
            <person name="Anderson S."/>
            <person name="Arachi H."/>
            <person name="Azer M."/>
            <person name="Bachantsang P."/>
            <person name="Barry A."/>
            <person name="Bayul T."/>
            <person name="Berlin A."/>
            <person name="Bessette D."/>
            <person name="Bloom T."/>
            <person name="Bloom T."/>
            <person name="Boguslavskiy L."/>
            <person name="Bonnet C."/>
            <person name="Boukhgalter B."/>
            <person name="Bourzgui I."/>
            <person name="Brown A."/>
            <person name="Cahill P."/>
            <person name="Channer S."/>
            <person name="Cheshatsang Y."/>
            <person name="Chuda L."/>
            <person name="Citroen M."/>
            <person name="Collymore A."/>
            <person name="Cooke P."/>
            <person name="Costello M."/>
            <person name="D'Aco K."/>
            <person name="Daza R."/>
            <person name="De Haan G."/>
            <person name="DeGray S."/>
            <person name="DeMaso C."/>
            <person name="Dhargay N."/>
            <person name="Dooley K."/>
            <person name="Dooley E."/>
            <person name="Doricent M."/>
            <person name="Dorje P."/>
            <person name="Dorjee K."/>
            <person name="Dupes A."/>
            <person name="Elong R."/>
            <person name="Falk J."/>
            <person name="Farina A."/>
            <person name="Faro S."/>
            <person name="Ferguson D."/>
            <person name="Fisher S."/>
            <person name="Foley C.D."/>
            <person name="Franke A."/>
            <person name="Friedrich D."/>
            <person name="Gadbois L."/>
            <person name="Gearin G."/>
            <person name="Gearin C.R."/>
            <person name="Giannoukos G."/>
            <person name="Goode T."/>
            <person name="Graham J."/>
            <person name="Grandbois E."/>
            <person name="Grewal S."/>
            <person name="Gyaltsen K."/>
            <person name="Hafez N."/>
            <person name="Hagos B."/>
            <person name="Hall J."/>
            <person name="Henson C."/>
            <person name="Hollinger A."/>
            <person name="Honan T."/>
            <person name="Huard M.D."/>
            <person name="Hughes L."/>
            <person name="Hurhula B."/>
            <person name="Husby M.E."/>
            <person name="Kamat A."/>
            <person name="Kanga B."/>
            <person name="Kashin S."/>
            <person name="Khazanovich D."/>
            <person name="Kisner P."/>
            <person name="Lance K."/>
            <person name="Lara M."/>
            <person name="Lee W."/>
            <person name="Lennon N."/>
            <person name="Letendre F."/>
            <person name="LeVine R."/>
            <person name="Lipovsky A."/>
            <person name="Liu X."/>
            <person name="Liu J."/>
            <person name="Liu S."/>
            <person name="Lokyitsang T."/>
            <person name="Lokyitsang Y."/>
            <person name="Lubonja R."/>
            <person name="Lui A."/>
            <person name="MacDonald P."/>
            <person name="Magnisalis V."/>
            <person name="Maru K."/>
            <person name="Matthews C."/>
            <person name="McCusker W."/>
            <person name="McDonough S."/>
            <person name="Mehta T."/>
            <person name="Meldrim J."/>
            <person name="Meneus L."/>
            <person name="Mihai O."/>
            <person name="Mihalev A."/>
            <person name="Mihova T."/>
            <person name="Mittelman R."/>
            <person name="Mlenga V."/>
            <person name="Montmayeur A."/>
            <person name="Mulrain L."/>
            <person name="Navidi A."/>
            <person name="Naylor J."/>
            <person name="Negash T."/>
            <person name="Nguyen T."/>
            <person name="Nguyen N."/>
            <person name="Nicol R."/>
            <person name="Norbu C."/>
            <person name="Norbu N."/>
            <person name="Novod N."/>
            <person name="O'Neill B."/>
            <person name="Osman S."/>
            <person name="Markiewicz E."/>
            <person name="Oyono O.L."/>
            <person name="Patti C."/>
            <person name="Phunkhang P."/>
            <person name="Pierre F."/>
            <person name="Priest M."/>
            <person name="Raghuraman S."/>
            <person name="Rege F."/>
            <person name="Reyes R."/>
            <person name="Rise C."/>
            <person name="Rogov P."/>
            <person name="Ross K."/>
            <person name="Ryan E."/>
            <person name="Settipalli S."/>
            <person name="Shea T."/>
            <person name="Sherpa N."/>
            <person name="Shi L."/>
            <person name="Shih D."/>
            <person name="Sparrow T."/>
            <person name="Spaulding J."/>
            <person name="Stalker J."/>
            <person name="Stange-Thomann N."/>
            <person name="Stavropoulos S."/>
            <person name="Stone C."/>
            <person name="Strader C."/>
            <person name="Tesfaye S."/>
            <person name="Thomson T."/>
            <person name="Thoulutsang Y."/>
            <person name="Thoulutsang D."/>
            <person name="Topham K."/>
            <person name="Topping I."/>
            <person name="Tsamla T."/>
            <person name="Vassiliev H."/>
            <person name="Vo A."/>
            <person name="Wangchuk T."/>
            <person name="Wangdi T."/>
            <person name="Weiand M."/>
            <person name="Wilkinson J."/>
            <person name="Wilson A."/>
            <person name="Yadav S."/>
            <person name="Young G."/>
            <person name="Yu Q."/>
            <person name="Zembek L."/>
            <person name="Zhong D."/>
            <person name="Zimmer A."/>
            <person name="Zwirko Z."/>
            <person name="Jaffe D.B."/>
            <person name="Alvarez P."/>
            <person name="Brockman W."/>
            <person name="Butler J."/>
            <person name="Chin C."/>
            <person name="Gnerre S."/>
            <person name="MacCallum I."/>
            <person name="Graves J.A."/>
            <person name="Ponting C.P."/>
            <person name="Breen M."/>
            <person name="Samollow P.B."/>
            <person name="Lander E.S."/>
            <person name="Lindblad-Toh K."/>
        </authorList>
    </citation>
    <scope>NUCLEOTIDE SEQUENCE [LARGE SCALE GENOMIC DNA]</scope>
</reference>
<dbReference type="STRING" id="13616.ENSMODP00000058507"/>
<evidence type="ECO:0000256" key="3">
    <source>
        <dbReference type="ARBA" id="ARBA00022475"/>
    </source>
</evidence>
<keyword evidence="9" id="KW-1185">Reference proteome</keyword>
<dbReference type="KEGG" id="mdo:100016439"/>
<keyword evidence="5" id="KW-0472">Membrane</keyword>
<organism evidence="8 9">
    <name type="scientific">Monodelphis domestica</name>
    <name type="common">Gray short-tailed opossum</name>
    <dbReference type="NCBI Taxonomy" id="13616"/>
    <lineage>
        <taxon>Eukaryota</taxon>
        <taxon>Metazoa</taxon>
        <taxon>Chordata</taxon>
        <taxon>Craniata</taxon>
        <taxon>Vertebrata</taxon>
        <taxon>Euteleostomi</taxon>
        <taxon>Mammalia</taxon>
        <taxon>Metatheria</taxon>
        <taxon>Didelphimorphia</taxon>
        <taxon>Didelphidae</taxon>
        <taxon>Monodelphis</taxon>
    </lineage>
</organism>
<dbReference type="GO" id="GO:0005829">
    <property type="term" value="C:cytosol"/>
    <property type="evidence" value="ECO:0007669"/>
    <property type="project" value="UniProtKB-SubCell"/>
</dbReference>